<dbReference type="InterPro" id="IPR001036">
    <property type="entry name" value="Acrflvin-R"/>
</dbReference>
<dbReference type="GO" id="GO:0042910">
    <property type="term" value="F:xenobiotic transmembrane transporter activity"/>
    <property type="evidence" value="ECO:0007669"/>
    <property type="project" value="TreeGrafter"/>
</dbReference>
<evidence type="ECO:0000256" key="2">
    <source>
        <dbReference type="ARBA" id="ARBA00010942"/>
    </source>
</evidence>
<feature type="transmembrane region" description="Helical" evidence="8">
    <location>
        <begin position="533"/>
        <end position="554"/>
    </location>
</feature>
<name>A0A383XRE2_9GAMM</name>
<evidence type="ECO:0000256" key="6">
    <source>
        <dbReference type="ARBA" id="ARBA00022989"/>
    </source>
</evidence>
<evidence type="ECO:0000313" key="9">
    <source>
        <dbReference type="EMBL" id="PWN55196.1"/>
    </source>
</evidence>
<keyword evidence="6 8" id="KW-1133">Transmembrane helix</keyword>
<dbReference type="OrthoDB" id="9758757at2"/>
<dbReference type="Gene3D" id="3.30.2090.10">
    <property type="entry name" value="Multidrug efflux transporter AcrB TolC docking domain, DN and DC subdomains"/>
    <property type="match status" value="2"/>
</dbReference>
<organism evidence="9 10">
    <name type="scientific">Abyssibacter profundi</name>
    <dbReference type="NCBI Taxonomy" id="2182787"/>
    <lineage>
        <taxon>Bacteria</taxon>
        <taxon>Pseudomonadati</taxon>
        <taxon>Pseudomonadota</taxon>
        <taxon>Gammaproteobacteria</taxon>
        <taxon>Chromatiales</taxon>
        <taxon>Oceanococcaceae</taxon>
        <taxon>Abyssibacter</taxon>
    </lineage>
</organism>
<dbReference type="NCBIfam" id="TIGR00914">
    <property type="entry name" value="2A0601"/>
    <property type="match status" value="1"/>
</dbReference>
<evidence type="ECO:0000256" key="8">
    <source>
        <dbReference type="SAM" id="Phobius"/>
    </source>
</evidence>
<dbReference type="GO" id="GO:0005886">
    <property type="term" value="C:plasma membrane"/>
    <property type="evidence" value="ECO:0007669"/>
    <property type="project" value="UniProtKB-SubCell"/>
</dbReference>
<evidence type="ECO:0000256" key="3">
    <source>
        <dbReference type="ARBA" id="ARBA00022448"/>
    </source>
</evidence>
<dbReference type="Gene3D" id="1.20.1640.10">
    <property type="entry name" value="Multidrug efflux transporter AcrB transmembrane domain"/>
    <property type="match status" value="2"/>
</dbReference>
<dbReference type="AlphaFoldDB" id="A0A383XRE2"/>
<feature type="transmembrane region" description="Helical" evidence="8">
    <location>
        <begin position="865"/>
        <end position="885"/>
    </location>
</feature>
<feature type="transmembrane region" description="Helical" evidence="8">
    <location>
        <begin position="338"/>
        <end position="355"/>
    </location>
</feature>
<keyword evidence="7 8" id="KW-0472">Membrane</keyword>
<evidence type="ECO:0000256" key="1">
    <source>
        <dbReference type="ARBA" id="ARBA00004651"/>
    </source>
</evidence>
<keyword evidence="5 8" id="KW-0812">Transmembrane</keyword>
<accession>A0A383XRE2</accession>
<dbReference type="SUPFAM" id="SSF82866">
    <property type="entry name" value="Multidrug efflux transporter AcrB transmembrane domain"/>
    <property type="match status" value="2"/>
</dbReference>
<comment type="subcellular location">
    <subcellularLocation>
        <location evidence="1">Cell membrane</location>
        <topology evidence="1">Multi-pass membrane protein</topology>
    </subcellularLocation>
</comment>
<feature type="transmembrane region" description="Helical" evidence="8">
    <location>
        <begin position="475"/>
        <end position="500"/>
    </location>
</feature>
<evidence type="ECO:0000313" key="10">
    <source>
        <dbReference type="Proteomes" id="UP000251800"/>
    </source>
</evidence>
<dbReference type="PANTHER" id="PTHR32063">
    <property type="match status" value="1"/>
</dbReference>
<dbReference type="EMBL" id="QEQK01000012">
    <property type="protein sequence ID" value="PWN55196.1"/>
    <property type="molecule type" value="Genomic_DNA"/>
</dbReference>
<dbReference type="Pfam" id="PF00873">
    <property type="entry name" value="ACR_tran"/>
    <property type="match status" value="1"/>
</dbReference>
<feature type="transmembrane region" description="Helical" evidence="8">
    <location>
        <begin position="362"/>
        <end position="383"/>
    </location>
</feature>
<protein>
    <submittedName>
        <fullName evidence="9">CusA/CzcA family heavy metal efflux RND transporter</fullName>
    </submittedName>
</protein>
<proteinExistence type="inferred from homology"/>
<keyword evidence="4" id="KW-1003">Cell membrane</keyword>
<feature type="transmembrane region" description="Helical" evidence="8">
    <location>
        <begin position="917"/>
        <end position="935"/>
    </location>
</feature>
<dbReference type="PANTHER" id="PTHR32063:SF4">
    <property type="entry name" value="SLR6043 PROTEIN"/>
    <property type="match status" value="1"/>
</dbReference>
<evidence type="ECO:0000256" key="5">
    <source>
        <dbReference type="ARBA" id="ARBA00022692"/>
    </source>
</evidence>
<feature type="transmembrane region" description="Helical" evidence="8">
    <location>
        <begin position="965"/>
        <end position="986"/>
    </location>
</feature>
<keyword evidence="10" id="KW-1185">Reference proteome</keyword>
<feature type="transmembrane region" description="Helical" evidence="8">
    <location>
        <begin position="892"/>
        <end position="911"/>
    </location>
</feature>
<dbReference type="Gene3D" id="3.30.70.1430">
    <property type="entry name" value="Multidrug efflux transporter AcrB pore domain"/>
    <property type="match status" value="2"/>
</dbReference>
<dbReference type="SUPFAM" id="SSF82693">
    <property type="entry name" value="Multidrug efflux transporter AcrB pore domain, PN1, PN2, PC1 and PC2 subdomains"/>
    <property type="match status" value="2"/>
</dbReference>
<feature type="transmembrane region" description="Helical" evidence="8">
    <location>
        <begin position="389"/>
        <end position="409"/>
    </location>
</feature>
<dbReference type="PRINTS" id="PR00702">
    <property type="entry name" value="ACRIFLAVINRP"/>
</dbReference>
<dbReference type="Proteomes" id="UP000251800">
    <property type="component" value="Unassembled WGS sequence"/>
</dbReference>
<dbReference type="InterPro" id="IPR004763">
    <property type="entry name" value="CusA-like"/>
</dbReference>
<sequence length="1035" mass="110566">MIEALIRRSLANRALVLAAALVLLTWGAWQALRTPVDVFPDLTAPSVTVVAEVHGLAPEEVERLVTFPIETAMNGASGVRRVRSNTGVGLAVIIIEFDWQTDIYRARQIVTEKLQAARSELPPDIPTPTLAPITSVMGEVMFIALVSDQHDEMTLKTTADWLLRRRLLAVAGVAEVIPIGGLTRQYQVQVHPERLAAYNLTLESVIAAVGQTNTSASGGFVVENAQEFLIHARGRVQSVHDIAATVVATRDGLPIAVRDIGSVVSGPAPRRGTGSYRGQSAVVLGIQKQPEANTLALTERLDDTLADIQQSLPDGMRIETDAFRQADFIRLAIDNLSVAIRDGALLIVLIVFVFLMSGRATLITLLALPLSVIVTLLVLKALGATINTMTLGGIAIALGALVDDAIIAVENIVRRLRENHGKPASEKRARFAVVLDATREIESSIVFATLIIILVFLPLFFLSGVEGRLLQPLGLAYVVSLGASLLVALTVTPVLGHLMLPNSATVRAGRDGPLVDWLKRVYRPVLNASLRTWWLLAVLAGALFVAAIVALFSAGRAFLPEFNEGSLTIGVVALPGTSLEKSDAIGQRVERILLNTPEVIATARRTGRAERDPHAQAVYASEIDVSLRPSDRGKAALLESLRDELSAVAGANIILGQPISHRIDHMLSGTRANIAVKIFGDDLAELDRLAQQAEALMTNVPGAVDVSLASQSQIPFIDVKLKRGAMAQYGVTAAQVSHFVEAAFTGVTVSRVLEDDAAFDLVVRFPPDAKTDFESVRNARLITSTGAHVPLHALAHLRRTRDANTISRENVQRLRVVVANVADRDLVSVVEDIRTRLATEMTLPTGYYIEYGGQFQSAEQATRTLLVLSGIAVVGIFVLLMMALGTARDAGLVMLNLPLALIGGVAGVYLADGVLSIAAIIGFITLFGIATRNGVIMIDHIRRLQLTGEEQALRAAVLRGAEERLAPILMTALATALALIPLALSLGKPGSEIQAPMALVILCGLATSTALNMLVVPALYARFGSATQRGASART</sequence>
<evidence type="ECO:0000256" key="4">
    <source>
        <dbReference type="ARBA" id="ARBA00022475"/>
    </source>
</evidence>
<evidence type="ECO:0000256" key="7">
    <source>
        <dbReference type="ARBA" id="ARBA00023136"/>
    </source>
</evidence>
<feature type="transmembrane region" description="Helical" evidence="8">
    <location>
        <begin position="998"/>
        <end position="1020"/>
    </location>
</feature>
<gene>
    <name evidence="9" type="ORF">DEH80_13300</name>
</gene>
<dbReference type="SUPFAM" id="SSF82714">
    <property type="entry name" value="Multidrug efflux transporter AcrB TolC docking domain, DN and DC subdomains"/>
    <property type="match status" value="2"/>
</dbReference>
<reference evidence="9 10" key="1">
    <citation type="submission" date="2018-05" db="EMBL/GenBank/DDBJ databases">
        <title>Abyssibacter profundi OUC007T gen. nov., sp. nov, a marine bacterium isolated from seawater of the Mariana Trench.</title>
        <authorList>
            <person name="Zhou S."/>
        </authorList>
    </citation>
    <scope>NUCLEOTIDE SEQUENCE [LARGE SCALE GENOMIC DNA]</scope>
    <source>
        <strain evidence="9 10">OUC007</strain>
    </source>
</reference>
<feature type="transmembrane region" description="Helical" evidence="8">
    <location>
        <begin position="445"/>
        <end position="463"/>
    </location>
</feature>
<dbReference type="Gene3D" id="3.30.70.1320">
    <property type="entry name" value="Multidrug efflux transporter AcrB pore domain like"/>
    <property type="match status" value="1"/>
</dbReference>
<dbReference type="InterPro" id="IPR027463">
    <property type="entry name" value="AcrB_DN_DC_subdom"/>
</dbReference>
<comment type="caution">
    <text evidence="9">The sequence shown here is derived from an EMBL/GenBank/DDBJ whole genome shotgun (WGS) entry which is preliminary data.</text>
</comment>
<dbReference type="GO" id="GO:0008324">
    <property type="term" value="F:monoatomic cation transmembrane transporter activity"/>
    <property type="evidence" value="ECO:0007669"/>
    <property type="project" value="InterPro"/>
</dbReference>
<dbReference type="Gene3D" id="3.30.70.1440">
    <property type="entry name" value="Multidrug efflux transporter AcrB pore domain"/>
    <property type="match status" value="1"/>
</dbReference>
<dbReference type="RefSeq" id="WP_109720999.1">
    <property type="nucleotide sequence ID" value="NZ_QEQK01000012.1"/>
</dbReference>
<comment type="similarity">
    <text evidence="2">Belongs to the resistance-nodulation-cell division (RND) (TC 2.A.6) family.</text>
</comment>
<keyword evidence="3" id="KW-0813">Transport</keyword>